<reference evidence="7 9" key="1">
    <citation type="journal article" date="2018" name="Nat. Biotechnol.">
        <title>A standardized bacterial taxonomy based on genome phylogeny substantially revises the tree of life.</title>
        <authorList>
            <person name="Parks D.H."/>
            <person name="Chuvochina M."/>
            <person name="Waite D.W."/>
            <person name="Rinke C."/>
            <person name="Skarshewski A."/>
            <person name="Chaumeil P.A."/>
            <person name="Hugenholtz P."/>
        </authorList>
    </citation>
    <scope>NUCLEOTIDE SEQUENCE [LARGE SCALE GENOMIC DNA]</scope>
    <source>
        <strain evidence="7">UBA12544</strain>
    </source>
</reference>
<feature type="transmembrane region" description="Helical" evidence="6">
    <location>
        <begin position="203"/>
        <end position="222"/>
    </location>
</feature>
<comment type="subcellular location">
    <subcellularLocation>
        <location evidence="1">Cell membrane</location>
        <topology evidence="1">Multi-pass membrane protein</topology>
    </subcellularLocation>
</comment>
<dbReference type="PANTHER" id="PTHR47089:SF1">
    <property type="entry name" value="GUANOSINE ABC TRANSPORTER PERMEASE PROTEIN NUPP"/>
    <property type="match status" value="1"/>
</dbReference>
<organism evidence="7 9">
    <name type="scientific">Caldanaerobacter subterraneus</name>
    <dbReference type="NCBI Taxonomy" id="911092"/>
    <lineage>
        <taxon>Bacteria</taxon>
        <taxon>Bacillati</taxon>
        <taxon>Bacillota</taxon>
        <taxon>Clostridia</taxon>
        <taxon>Thermoanaerobacterales</taxon>
        <taxon>Thermoanaerobacteraceae</taxon>
        <taxon>Caldanaerobacter</taxon>
    </lineage>
</organism>
<dbReference type="CDD" id="cd06580">
    <property type="entry name" value="TM_PBP1_transp_TpRbsC_like"/>
    <property type="match status" value="1"/>
</dbReference>
<evidence type="ECO:0000256" key="3">
    <source>
        <dbReference type="ARBA" id="ARBA00022692"/>
    </source>
</evidence>
<feature type="transmembrane region" description="Helical" evidence="6">
    <location>
        <begin position="109"/>
        <end position="129"/>
    </location>
</feature>
<feature type="transmembrane region" description="Helical" evidence="6">
    <location>
        <begin position="83"/>
        <end position="103"/>
    </location>
</feature>
<keyword evidence="3 6" id="KW-0812">Transmembrane</keyword>
<evidence type="ECO:0000256" key="5">
    <source>
        <dbReference type="ARBA" id="ARBA00023136"/>
    </source>
</evidence>
<feature type="transmembrane region" description="Helical" evidence="6">
    <location>
        <begin position="332"/>
        <end position="350"/>
    </location>
</feature>
<name>A0A101E578_9THEO</name>
<keyword evidence="5 6" id="KW-0472">Membrane</keyword>
<comment type="caution">
    <text evidence="7">The sequence shown here is derived from an EMBL/GenBank/DDBJ whole genome shotgun (WGS) entry which is preliminary data.</text>
</comment>
<proteinExistence type="predicted"/>
<accession>A0A101E578</accession>
<gene>
    <name evidence="7" type="ORF">DEA61_10570</name>
    <name evidence="8" type="ORF">EV203_11629</name>
</gene>
<dbReference type="GO" id="GO:0022857">
    <property type="term" value="F:transmembrane transporter activity"/>
    <property type="evidence" value="ECO:0007669"/>
    <property type="project" value="InterPro"/>
</dbReference>
<dbReference type="GO" id="GO:0005886">
    <property type="term" value="C:plasma membrane"/>
    <property type="evidence" value="ECO:0007669"/>
    <property type="project" value="UniProtKB-SubCell"/>
</dbReference>
<evidence type="ECO:0000313" key="9">
    <source>
        <dbReference type="Proteomes" id="UP000264445"/>
    </source>
</evidence>
<evidence type="ECO:0000313" key="10">
    <source>
        <dbReference type="Proteomes" id="UP000294886"/>
    </source>
</evidence>
<reference evidence="8 10" key="2">
    <citation type="submission" date="2019-03" db="EMBL/GenBank/DDBJ databases">
        <title>Genomic Encyclopedia of Type Strains, Phase IV (KMG-IV): sequencing the most valuable type-strain genomes for metagenomic binning, comparative biology and taxonomic classification.</title>
        <authorList>
            <person name="Goeker M."/>
        </authorList>
    </citation>
    <scope>NUCLEOTIDE SEQUENCE [LARGE SCALE GENOMIC DNA]</scope>
    <source>
        <strain evidence="8 10">DSM 13054</strain>
    </source>
</reference>
<dbReference type="EMBL" id="DOLB01000157">
    <property type="protein sequence ID" value="HBT50201.1"/>
    <property type="molecule type" value="Genomic_DNA"/>
</dbReference>
<evidence type="ECO:0000256" key="6">
    <source>
        <dbReference type="SAM" id="Phobius"/>
    </source>
</evidence>
<feature type="transmembrane region" description="Helical" evidence="6">
    <location>
        <begin position="256"/>
        <end position="277"/>
    </location>
</feature>
<feature type="transmembrane region" description="Helical" evidence="6">
    <location>
        <begin position="12"/>
        <end position="34"/>
    </location>
</feature>
<keyword evidence="4 6" id="KW-1133">Transmembrane helix</keyword>
<dbReference type="Proteomes" id="UP000264445">
    <property type="component" value="Unassembled WGS sequence"/>
</dbReference>
<feature type="transmembrane region" description="Helical" evidence="6">
    <location>
        <begin position="54"/>
        <end position="76"/>
    </location>
</feature>
<evidence type="ECO:0000313" key="7">
    <source>
        <dbReference type="EMBL" id="HBT50201.1"/>
    </source>
</evidence>
<evidence type="ECO:0000313" key="8">
    <source>
        <dbReference type="EMBL" id="TCO63255.1"/>
    </source>
</evidence>
<evidence type="ECO:0000256" key="1">
    <source>
        <dbReference type="ARBA" id="ARBA00004651"/>
    </source>
</evidence>
<sequence length="363" mass="40532">MKKNYKILTLKILAPFIAIFLAAFFSSFVILTINKSPLEVFYTMFKFSFRRLDSIAIILYNSTPLIFSGLAVAIAFRMGLFNIGVEGQYLIGTFLAAFVGFSLEGLPPFIHIPLLILSGMLGGMIWAYLPIYLKIRKGVHEVISTIMLNYIAYSLIHYLISEIFIDRSQKLLIRTPKLAPSALMPKLHGVLALFGIELPKHVYLNWFFVIAVLLAIAIYYIVYYTPFGFELRAVGQNPEASRTAGIDKEKVFYKGFLLSGAIAGLVGLSDLMSYFGYMDLDFPRGYGFDGIAVALIGQNDPFGIILASILFGFLRRGAEGIQTLLNVPMDTIVILQALMIITIVIINKIVGDYIKRLEKKGAR</sequence>
<dbReference type="Pfam" id="PF02653">
    <property type="entry name" value="BPD_transp_2"/>
    <property type="match status" value="1"/>
</dbReference>
<dbReference type="PANTHER" id="PTHR47089">
    <property type="entry name" value="ABC TRANSPORTER, PERMEASE PROTEIN"/>
    <property type="match status" value="1"/>
</dbReference>
<protein>
    <submittedName>
        <fullName evidence="8">Nucleoside ABC transporter membrane protein</fullName>
    </submittedName>
    <submittedName>
        <fullName evidence="7">Sugar ABC transporter permease</fullName>
    </submittedName>
</protein>
<dbReference type="Proteomes" id="UP000294886">
    <property type="component" value="Unassembled WGS sequence"/>
</dbReference>
<dbReference type="InterPro" id="IPR001851">
    <property type="entry name" value="ABC_transp_permease"/>
</dbReference>
<keyword evidence="2" id="KW-1003">Cell membrane</keyword>
<feature type="transmembrane region" description="Helical" evidence="6">
    <location>
        <begin position="141"/>
        <end position="160"/>
    </location>
</feature>
<evidence type="ECO:0000256" key="2">
    <source>
        <dbReference type="ARBA" id="ARBA00022475"/>
    </source>
</evidence>
<dbReference type="EMBL" id="SLWU01000016">
    <property type="protein sequence ID" value="TCO63255.1"/>
    <property type="molecule type" value="Genomic_DNA"/>
</dbReference>
<dbReference type="AlphaFoldDB" id="A0A101E578"/>
<evidence type="ECO:0000256" key="4">
    <source>
        <dbReference type="ARBA" id="ARBA00022989"/>
    </source>
</evidence>